<evidence type="ECO:0000256" key="4">
    <source>
        <dbReference type="ARBA" id="ARBA00022989"/>
    </source>
</evidence>
<gene>
    <name evidence="7" type="ORF">NIIDMKKI_65390</name>
</gene>
<dbReference type="PANTHER" id="PTHR11101">
    <property type="entry name" value="PHOSPHATE TRANSPORTER"/>
    <property type="match status" value="1"/>
</dbReference>
<feature type="transmembrane region" description="Helical" evidence="6">
    <location>
        <begin position="219"/>
        <end position="242"/>
    </location>
</feature>
<dbReference type="InterPro" id="IPR029068">
    <property type="entry name" value="Glyas_Bleomycin-R_OHBP_Dase"/>
</dbReference>
<keyword evidence="2 6" id="KW-0813">Transport</keyword>
<evidence type="ECO:0000256" key="6">
    <source>
        <dbReference type="RuleBase" id="RU363058"/>
    </source>
</evidence>
<evidence type="ECO:0000256" key="2">
    <source>
        <dbReference type="ARBA" id="ARBA00022448"/>
    </source>
</evidence>
<evidence type="ECO:0000256" key="5">
    <source>
        <dbReference type="ARBA" id="ARBA00023136"/>
    </source>
</evidence>
<dbReference type="Pfam" id="PF01384">
    <property type="entry name" value="PHO4"/>
    <property type="match status" value="1"/>
</dbReference>
<evidence type="ECO:0000256" key="1">
    <source>
        <dbReference type="ARBA" id="ARBA00004141"/>
    </source>
</evidence>
<dbReference type="EMBL" id="AP023343">
    <property type="protein sequence ID" value="BCI91333.1"/>
    <property type="molecule type" value="Genomic_DNA"/>
</dbReference>
<dbReference type="PANTHER" id="PTHR11101:SF54">
    <property type="entry name" value="LOW-AFFINITY INORGANIC PHOSPHATE TRANSPORTER-RELATED"/>
    <property type="match status" value="1"/>
</dbReference>
<keyword evidence="6" id="KW-0592">Phosphate transport</keyword>
<dbReference type="SUPFAM" id="SSF54593">
    <property type="entry name" value="Glyoxalase/Bleomycin resistance protein/Dihydroxybiphenyl dioxygenase"/>
    <property type="match status" value="1"/>
</dbReference>
<keyword evidence="4 6" id="KW-1133">Transmembrane helix</keyword>
<dbReference type="GO" id="GO:0016020">
    <property type="term" value="C:membrane"/>
    <property type="evidence" value="ECO:0007669"/>
    <property type="project" value="UniProtKB-SubCell"/>
</dbReference>
<sequence>MPITREPRREPWGLYEMHVTDPDGITLIFVEVPLATRCAKTPEVNATELRVNGQVISGDESQYTRVSGTQLFDSGSAQPPESGAVSLDLFLLIIVVITALAFDFTNGFHDTGNAMATSIASGALAPKTAVILSAVLNLVGAFLSTAVAATIAKGLIDANLVTLELVFAGLVGGIVWNLLTWLLGIPSSSSHALIGGIVGATIAAVGGHGVIWSGVVSKVLVPAVVAALLATFVAAAGTWLVYRVIRGLPGKRTESGFRHGQIGSASLVSLAHGTNDAQKTMGVIFLALMSYGAVSKTATMPPLWVIVSCAVAMAGGTYLGGWRIIRTLGKGLVEIKPPQGMAAESSSAAVILLSAHFGYALSTTQVATGSVLGSGVGKPGAEVRWGWPAGWWPHGSSRFHWPAWSGRSRTSWCTSLADIPAPSSVSAWCAWSRSASGCSHEKHEWTTRTSTPTGKAA</sequence>
<keyword evidence="3 6" id="KW-0812">Transmembrane</keyword>
<feature type="transmembrane region" description="Helical" evidence="6">
    <location>
        <begin position="158"/>
        <end position="179"/>
    </location>
</feature>
<feature type="transmembrane region" description="Helical" evidence="6">
    <location>
        <begin position="129"/>
        <end position="152"/>
    </location>
</feature>
<dbReference type="Proteomes" id="UP000516380">
    <property type="component" value="Chromosome"/>
</dbReference>
<feature type="transmembrane region" description="Helical" evidence="6">
    <location>
        <begin position="191"/>
        <end position="213"/>
    </location>
</feature>
<evidence type="ECO:0000313" key="8">
    <source>
        <dbReference type="Proteomes" id="UP000516380"/>
    </source>
</evidence>
<keyword evidence="5 6" id="KW-0472">Membrane</keyword>
<dbReference type="AlphaFoldDB" id="A0A7G1INA8"/>
<feature type="transmembrane region" description="Helical" evidence="6">
    <location>
        <begin position="304"/>
        <end position="325"/>
    </location>
</feature>
<evidence type="ECO:0000256" key="3">
    <source>
        <dbReference type="ARBA" id="ARBA00022692"/>
    </source>
</evidence>
<comment type="subcellular location">
    <subcellularLocation>
        <location evidence="1 6">Membrane</location>
        <topology evidence="1 6">Multi-pass membrane protein</topology>
    </subcellularLocation>
</comment>
<feature type="transmembrane region" description="Helical" evidence="6">
    <location>
        <begin position="89"/>
        <end position="108"/>
    </location>
</feature>
<proteinExistence type="inferred from homology"/>
<evidence type="ECO:0000313" key="7">
    <source>
        <dbReference type="EMBL" id="BCI91333.1"/>
    </source>
</evidence>
<dbReference type="GO" id="GO:0035435">
    <property type="term" value="P:phosphate ion transmembrane transport"/>
    <property type="evidence" value="ECO:0007669"/>
    <property type="project" value="TreeGrafter"/>
</dbReference>
<accession>A0A7G1INA8</accession>
<organism evidence="7 8">
    <name type="scientific">Mycobacterium kansasii</name>
    <dbReference type="NCBI Taxonomy" id="1768"/>
    <lineage>
        <taxon>Bacteria</taxon>
        <taxon>Bacillati</taxon>
        <taxon>Actinomycetota</taxon>
        <taxon>Actinomycetes</taxon>
        <taxon>Mycobacteriales</taxon>
        <taxon>Mycobacteriaceae</taxon>
        <taxon>Mycobacterium</taxon>
    </lineage>
</organism>
<dbReference type="InterPro" id="IPR001204">
    <property type="entry name" value="Phos_transporter"/>
</dbReference>
<comment type="similarity">
    <text evidence="6">Belongs to the inorganic phosphate transporter (PiT) (TC 2.A.20) family.</text>
</comment>
<protein>
    <recommendedName>
        <fullName evidence="6">Phosphate transporter</fullName>
    </recommendedName>
</protein>
<reference evidence="7 8" key="1">
    <citation type="submission" date="2020-07" db="EMBL/GenBank/DDBJ databases">
        <title>Mycobacterium kansasii (former subtype) with zoonotic potential isolated from diseased indoor pet cat, Japan.</title>
        <authorList>
            <person name="Fukano H."/>
            <person name="Terazono T."/>
            <person name="Hoshino Y."/>
        </authorList>
    </citation>
    <scope>NUCLEOTIDE SEQUENCE [LARGE SCALE GENOMIC DNA]</scope>
    <source>
        <strain evidence="7 8">Kuro-I</strain>
    </source>
</reference>
<name>A0A7G1INA8_MYCKA</name>
<keyword evidence="8" id="KW-1185">Reference proteome</keyword>
<dbReference type="GO" id="GO:0005315">
    <property type="term" value="F:phosphate transmembrane transporter activity"/>
    <property type="evidence" value="ECO:0007669"/>
    <property type="project" value="InterPro"/>
</dbReference>